<evidence type="ECO:0000313" key="2">
    <source>
        <dbReference type="Proteomes" id="UP000500953"/>
    </source>
</evidence>
<protein>
    <submittedName>
        <fullName evidence="1">Uncharacterized protein</fullName>
    </submittedName>
</protein>
<name>A0A6G9YV11_9NOCA</name>
<evidence type="ECO:0000313" key="1">
    <source>
        <dbReference type="EMBL" id="QIS17175.1"/>
    </source>
</evidence>
<organism evidence="1 2">
    <name type="scientific">Nocardia terpenica</name>
    <dbReference type="NCBI Taxonomy" id="455432"/>
    <lineage>
        <taxon>Bacteria</taxon>
        <taxon>Bacillati</taxon>
        <taxon>Actinomycetota</taxon>
        <taxon>Actinomycetes</taxon>
        <taxon>Mycobacteriales</taxon>
        <taxon>Nocardiaceae</taxon>
        <taxon>Nocardia</taxon>
    </lineage>
</organism>
<proteinExistence type="predicted"/>
<sequence length="68" mass="7720">MNNNYGGWFLAEVDDDGTVFDDFCTVVPGRYFDDADHDGNPQPTLHAALDELIDYFPHAKWGISHYGR</sequence>
<dbReference type="AlphaFoldDB" id="A0A6G9YV11"/>
<dbReference type="EMBL" id="CP046173">
    <property type="protein sequence ID" value="QIS17175.1"/>
    <property type="molecule type" value="Genomic_DNA"/>
</dbReference>
<gene>
    <name evidence="1" type="ORF">F6W96_01440</name>
</gene>
<reference evidence="1 2" key="1">
    <citation type="journal article" date="2019" name="ACS Chem. Biol.">
        <title>Identification and Mobilization of a Cryptic Antibiotic Biosynthesis Gene Locus from a Human-Pathogenic Nocardia Isolate.</title>
        <authorList>
            <person name="Herisse M."/>
            <person name="Ishida K."/>
            <person name="Porter J.L."/>
            <person name="Howden B."/>
            <person name="Hertweck C."/>
            <person name="Stinear T.P."/>
            <person name="Pidot S.J."/>
        </authorList>
    </citation>
    <scope>NUCLEOTIDE SEQUENCE [LARGE SCALE GENOMIC DNA]</scope>
    <source>
        <strain evidence="1 2">AUSMDU00012715</strain>
    </source>
</reference>
<dbReference type="RefSeq" id="WP_167484597.1">
    <property type="nucleotide sequence ID" value="NZ_CP046173.1"/>
</dbReference>
<accession>A0A6G9YV11</accession>
<dbReference type="Proteomes" id="UP000500953">
    <property type="component" value="Chromosome"/>
</dbReference>